<evidence type="ECO:0000313" key="3">
    <source>
        <dbReference type="RefSeq" id="XP_022948173.1"/>
    </source>
</evidence>
<dbReference type="Pfam" id="PF07795">
    <property type="entry name" value="DUF1635"/>
    <property type="match status" value="1"/>
</dbReference>
<keyword evidence="1" id="KW-0175">Coiled coil</keyword>
<proteinExistence type="predicted"/>
<dbReference type="GeneID" id="111451829"/>
<dbReference type="PANTHER" id="PTHR33431:SF12">
    <property type="entry name" value="HIGH MOBILITY GROUP BOX PROTEIN, PUTATIVE (DUF1635)-RELATED"/>
    <property type="match status" value="1"/>
</dbReference>
<accession>A0A6J1G8N0</accession>
<protein>
    <submittedName>
        <fullName evidence="3">Uncharacterized protein LOC111451829</fullName>
    </submittedName>
</protein>
<dbReference type="RefSeq" id="XP_022948173.1">
    <property type="nucleotide sequence ID" value="XM_023092405.1"/>
</dbReference>
<dbReference type="AlphaFoldDB" id="A0A6J1G8N0"/>
<gene>
    <name evidence="3" type="primary">LOC111451829</name>
</gene>
<evidence type="ECO:0000313" key="2">
    <source>
        <dbReference type="Proteomes" id="UP000504609"/>
    </source>
</evidence>
<feature type="coiled-coil region" evidence="1">
    <location>
        <begin position="42"/>
        <end position="101"/>
    </location>
</feature>
<dbReference type="Proteomes" id="UP000504609">
    <property type="component" value="Unplaced"/>
</dbReference>
<organism evidence="2 3">
    <name type="scientific">Cucurbita moschata</name>
    <name type="common">Winter crookneck squash</name>
    <name type="synonym">Cucurbita pepo var. moschata</name>
    <dbReference type="NCBI Taxonomy" id="3662"/>
    <lineage>
        <taxon>Eukaryota</taxon>
        <taxon>Viridiplantae</taxon>
        <taxon>Streptophyta</taxon>
        <taxon>Embryophyta</taxon>
        <taxon>Tracheophyta</taxon>
        <taxon>Spermatophyta</taxon>
        <taxon>Magnoliopsida</taxon>
        <taxon>eudicotyledons</taxon>
        <taxon>Gunneridae</taxon>
        <taxon>Pentapetalae</taxon>
        <taxon>rosids</taxon>
        <taxon>fabids</taxon>
        <taxon>Cucurbitales</taxon>
        <taxon>Cucurbitaceae</taxon>
        <taxon>Cucurbiteae</taxon>
        <taxon>Cucurbita</taxon>
    </lineage>
</organism>
<dbReference type="KEGG" id="cmos:111451829"/>
<keyword evidence="2" id="KW-1185">Reference proteome</keyword>
<reference evidence="3" key="1">
    <citation type="submission" date="2025-08" db="UniProtKB">
        <authorList>
            <consortium name="RefSeq"/>
        </authorList>
    </citation>
    <scope>IDENTIFICATION</scope>
    <source>
        <tissue evidence="3">Young leaves</tissue>
    </source>
</reference>
<dbReference type="InterPro" id="IPR012862">
    <property type="entry name" value="DUF1635"/>
</dbReference>
<dbReference type="PANTHER" id="PTHR33431">
    <property type="entry name" value="ENABLED-LIKE PROTEIN (DUF1635)"/>
    <property type="match status" value="1"/>
</dbReference>
<name>A0A6J1G8N0_CUCMO</name>
<evidence type="ECO:0000256" key="1">
    <source>
        <dbReference type="SAM" id="Coils"/>
    </source>
</evidence>
<sequence>MSQGPTFFLKHPLYLPPFSLPLEQPGETMEDLSSLWRFQENVEELKQKLMQTTFELESLKMEANEESIKNKEKVKSLLLLLQAAYEERDEARDQLQKLMSKFVPTTTATELPALLLFQAESPLNIPTKANSSITESNSLYETYNHQSYGSSPADSFFDGVSSPDFSTANMADSCKMSFVNQPYVTEYNAPQPLATGVDTPKTEKLDPFSAVIDNLVKGKALPQKGKLLQAVTEAGPLLQTLLVAGPLPQWRNPPPLQAFKIPSLLVNGCNTKNINQNLPSKPSSPSPKPLHSLLHTEMSRGSSQICSASSMFSFNNGPSGSCFNSALLMAPNVNTQILAAKRQKIQ</sequence>